<sequence>MEEEMMKKREEQVQGHPLLRGRSITENTVFNHGFSAPQLQSLSAMCEAFIPSLPNMAAHVSSGKEESLCKNIQAFYLASASQAPIPDMVAEMLEKRSISEGLVLVKLVLWLLSTRLGTLVLCGTLSLHRGFPFINKFSDMSLDKREEVLKRWTKGKCFKTLRMVFLMVKIICFFVFFSMTNEHSENPSWKAIGYYLPTTSKKTSERQERRERPLEKGIIESINQTNSSLFESLTEKGLKVTENSSENLYRIECDVVIVGSGCGGGVAAAVLASKGHKVVVIEKGNYFTSDDYTSIEGPSLDQLYECGGKFSSLDGKMMLMAGTAVGGGSAVNWSACIRTPGHVLKEWSEEHHLRLFSSSDYASAMDAVCQRIGVTESCSEEGFQNKILRKGCENLGLDVESVPRNCPENHYCGACCFGCRTGEKRGTDTTWLIDAVNNGAVIITGCKAEKLLLEKNSTFGDSKKMKCGGLFASFSSNAVTKKLEVRSKITISACGSLFTPPLLMASGLKNSNIGKNLHLHPVIFAWGYFSDKVSEIEGRVFEGGIITSLHKVANGRAIIETPSLGPASFASIFPWNSGRDMKESMLKYSRTAHLFALVRDQGSGSVQGEGRISYAFDKFDEENLVVGLRTALRILVAAGAVEVGTYRSDGQRMKCKGIKEEELEEFLDGVVCAGGPKSGEELWSMYPTAHQMGSCRMGVSEEKGGVDENGESWEAKGLFVCDGSLFPTALGVNPMITIQSIAYCLSNKIADSLLSESI</sequence>
<dbReference type="EC" id="1.1.3.20" evidence="1"/>
<comment type="caution">
    <text evidence="1">The sequence shown here is derived from an EMBL/GenBank/DDBJ whole genome shotgun (WGS) entry which is preliminary data.</text>
</comment>
<dbReference type="Proteomes" id="UP000827976">
    <property type="component" value="Chromosome 2"/>
</dbReference>
<name>A0ACB7WRZ1_DIOAL</name>
<keyword evidence="1" id="KW-0560">Oxidoreductase</keyword>
<gene>
    <name evidence="1" type="ORF">IHE45_02G093200</name>
</gene>
<proteinExistence type="predicted"/>
<organism evidence="1 2">
    <name type="scientific">Dioscorea alata</name>
    <name type="common">Purple yam</name>
    <dbReference type="NCBI Taxonomy" id="55571"/>
    <lineage>
        <taxon>Eukaryota</taxon>
        <taxon>Viridiplantae</taxon>
        <taxon>Streptophyta</taxon>
        <taxon>Embryophyta</taxon>
        <taxon>Tracheophyta</taxon>
        <taxon>Spermatophyta</taxon>
        <taxon>Magnoliopsida</taxon>
        <taxon>Liliopsida</taxon>
        <taxon>Dioscoreales</taxon>
        <taxon>Dioscoreaceae</taxon>
        <taxon>Dioscorea</taxon>
    </lineage>
</organism>
<accession>A0ACB7WRZ1</accession>
<dbReference type="EMBL" id="CM037012">
    <property type="protein sequence ID" value="KAH7691092.1"/>
    <property type="molecule type" value="Genomic_DNA"/>
</dbReference>
<keyword evidence="2" id="KW-1185">Reference proteome</keyword>
<evidence type="ECO:0000313" key="2">
    <source>
        <dbReference type="Proteomes" id="UP000827976"/>
    </source>
</evidence>
<protein>
    <submittedName>
        <fullName evidence="1">Long-chain-alcohol oxidase protein</fullName>
        <ecNumber evidence="1">1.1.3.20</ecNumber>
    </submittedName>
</protein>
<evidence type="ECO:0000313" key="1">
    <source>
        <dbReference type="EMBL" id="KAH7691092.1"/>
    </source>
</evidence>
<reference evidence="2" key="1">
    <citation type="journal article" date="2022" name="Nat. Commun.">
        <title>Chromosome evolution and the genetic basis of agronomically important traits in greater yam.</title>
        <authorList>
            <person name="Bredeson J.V."/>
            <person name="Lyons J.B."/>
            <person name="Oniyinde I.O."/>
            <person name="Okereke N.R."/>
            <person name="Kolade O."/>
            <person name="Nnabue I."/>
            <person name="Nwadili C.O."/>
            <person name="Hribova E."/>
            <person name="Parker M."/>
            <person name="Nwogha J."/>
            <person name="Shu S."/>
            <person name="Carlson J."/>
            <person name="Kariba R."/>
            <person name="Muthemba S."/>
            <person name="Knop K."/>
            <person name="Barton G.J."/>
            <person name="Sherwood A.V."/>
            <person name="Lopez-Montes A."/>
            <person name="Asiedu R."/>
            <person name="Jamnadass R."/>
            <person name="Muchugi A."/>
            <person name="Goodstein D."/>
            <person name="Egesi C.N."/>
            <person name="Featherston J."/>
            <person name="Asfaw A."/>
            <person name="Simpson G.G."/>
            <person name="Dolezel J."/>
            <person name="Hendre P.S."/>
            <person name="Van Deynze A."/>
            <person name="Kumar P.L."/>
            <person name="Obidiegwu J.E."/>
            <person name="Bhattacharjee R."/>
            <person name="Rokhsar D.S."/>
        </authorList>
    </citation>
    <scope>NUCLEOTIDE SEQUENCE [LARGE SCALE GENOMIC DNA]</scope>
    <source>
        <strain evidence="2">cv. TDa95/00328</strain>
    </source>
</reference>